<organism evidence="1 2">
    <name type="scientific">Sphenostylis stenocarpa</name>
    <dbReference type="NCBI Taxonomy" id="92480"/>
    <lineage>
        <taxon>Eukaryota</taxon>
        <taxon>Viridiplantae</taxon>
        <taxon>Streptophyta</taxon>
        <taxon>Embryophyta</taxon>
        <taxon>Tracheophyta</taxon>
        <taxon>Spermatophyta</taxon>
        <taxon>Magnoliopsida</taxon>
        <taxon>eudicotyledons</taxon>
        <taxon>Gunneridae</taxon>
        <taxon>Pentapetalae</taxon>
        <taxon>rosids</taxon>
        <taxon>fabids</taxon>
        <taxon>Fabales</taxon>
        <taxon>Fabaceae</taxon>
        <taxon>Papilionoideae</taxon>
        <taxon>50 kb inversion clade</taxon>
        <taxon>NPAAA clade</taxon>
        <taxon>indigoferoid/millettioid clade</taxon>
        <taxon>Phaseoleae</taxon>
        <taxon>Sphenostylis</taxon>
    </lineage>
</organism>
<reference evidence="1" key="1">
    <citation type="submission" date="2023-10" db="EMBL/GenBank/DDBJ databases">
        <authorList>
            <person name="Domelevo Entfellner J.-B."/>
        </authorList>
    </citation>
    <scope>NUCLEOTIDE SEQUENCE</scope>
</reference>
<keyword evidence="2" id="KW-1185">Reference proteome</keyword>
<name>A0AA86VF39_9FABA</name>
<dbReference type="Proteomes" id="UP001189624">
    <property type="component" value="Chromosome 5"/>
</dbReference>
<dbReference type="AlphaFoldDB" id="A0AA86VF39"/>
<evidence type="ECO:0000313" key="1">
    <source>
        <dbReference type="EMBL" id="CAJ1958925.1"/>
    </source>
</evidence>
<protein>
    <submittedName>
        <fullName evidence="1">Uncharacterized protein</fullName>
    </submittedName>
</protein>
<sequence length="70" mass="8125">MSFEKSEFEKKKEEVEKSSDGAVLNVMDEKKHSLANFLGKGLIWETHEMYAEKKNITVVYPFVDSFTSFD</sequence>
<evidence type="ECO:0000313" key="2">
    <source>
        <dbReference type="Proteomes" id="UP001189624"/>
    </source>
</evidence>
<dbReference type="EMBL" id="OY731402">
    <property type="protein sequence ID" value="CAJ1958925.1"/>
    <property type="molecule type" value="Genomic_DNA"/>
</dbReference>
<gene>
    <name evidence="1" type="ORF">AYBTSS11_LOCUS17994</name>
</gene>
<proteinExistence type="predicted"/>
<accession>A0AA86VF39</accession>
<dbReference type="Gramene" id="rna-AYBTSS11_LOCUS17994">
    <property type="protein sequence ID" value="CAJ1958925.1"/>
    <property type="gene ID" value="gene-AYBTSS11_LOCUS17994"/>
</dbReference>